<gene>
    <name evidence="8" type="ORF">BKA14_003973</name>
</gene>
<dbReference type="PANTHER" id="PTHR43133">
    <property type="entry name" value="RNA POLYMERASE ECF-TYPE SIGMA FACTO"/>
    <property type="match status" value="1"/>
</dbReference>
<dbReference type="AlphaFoldDB" id="A0A7W7CS99"/>
<dbReference type="GO" id="GO:0016987">
    <property type="term" value="F:sigma factor activity"/>
    <property type="evidence" value="ECO:0007669"/>
    <property type="project" value="UniProtKB-KW"/>
</dbReference>
<comment type="caution">
    <text evidence="8">The sequence shown here is derived from an EMBL/GenBank/DDBJ whole genome shotgun (WGS) entry which is preliminary data.</text>
</comment>
<dbReference type="InterPro" id="IPR007627">
    <property type="entry name" value="RNA_pol_sigma70_r2"/>
</dbReference>
<dbReference type="InterPro" id="IPR013249">
    <property type="entry name" value="RNA_pol_sigma70_r4_t2"/>
</dbReference>
<keyword evidence="9" id="KW-1185">Reference proteome</keyword>
<name>A0A7W7CS99_9ACTN</name>
<dbReference type="InterPro" id="IPR039425">
    <property type="entry name" value="RNA_pol_sigma-70-like"/>
</dbReference>
<dbReference type="Gene3D" id="1.10.1740.10">
    <property type="match status" value="1"/>
</dbReference>
<reference evidence="8 9" key="1">
    <citation type="submission" date="2020-08" db="EMBL/GenBank/DDBJ databases">
        <title>Sequencing the genomes of 1000 actinobacteria strains.</title>
        <authorList>
            <person name="Klenk H.-P."/>
        </authorList>
    </citation>
    <scope>NUCLEOTIDE SEQUENCE [LARGE SCALE GENOMIC DNA]</scope>
    <source>
        <strain evidence="8 9">DSM 45518</strain>
    </source>
</reference>
<evidence type="ECO:0000256" key="2">
    <source>
        <dbReference type="ARBA" id="ARBA00023015"/>
    </source>
</evidence>
<dbReference type="Gene3D" id="1.10.10.10">
    <property type="entry name" value="Winged helix-like DNA-binding domain superfamily/Winged helix DNA-binding domain"/>
    <property type="match status" value="1"/>
</dbReference>
<dbReference type="GO" id="GO:0003677">
    <property type="term" value="F:DNA binding"/>
    <property type="evidence" value="ECO:0007669"/>
    <property type="project" value="UniProtKB-KW"/>
</dbReference>
<feature type="domain" description="RNA polymerase sigma-70 region 2" evidence="6">
    <location>
        <begin position="11"/>
        <end position="76"/>
    </location>
</feature>
<accession>A0A7W7CS99</accession>
<dbReference type="InterPro" id="IPR014284">
    <property type="entry name" value="RNA_pol_sigma-70_dom"/>
</dbReference>
<evidence type="ECO:0000256" key="5">
    <source>
        <dbReference type="ARBA" id="ARBA00023163"/>
    </source>
</evidence>
<evidence type="ECO:0000256" key="4">
    <source>
        <dbReference type="ARBA" id="ARBA00023125"/>
    </source>
</evidence>
<keyword evidence="3" id="KW-0731">Sigma factor</keyword>
<dbReference type="InterPro" id="IPR013325">
    <property type="entry name" value="RNA_pol_sigma_r2"/>
</dbReference>
<dbReference type="SUPFAM" id="SSF88659">
    <property type="entry name" value="Sigma3 and sigma4 domains of RNA polymerase sigma factors"/>
    <property type="match status" value="1"/>
</dbReference>
<evidence type="ECO:0000313" key="9">
    <source>
        <dbReference type="Proteomes" id="UP000542742"/>
    </source>
</evidence>
<evidence type="ECO:0000256" key="1">
    <source>
        <dbReference type="ARBA" id="ARBA00010641"/>
    </source>
</evidence>
<protein>
    <submittedName>
        <fullName evidence="8">RNA polymerase sigma-70 factor (ECF subfamily)</fullName>
    </submittedName>
</protein>
<dbReference type="RefSeq" id="WP_184952402.1">
    <property type="nucleotide sequence ID" value="NZ_BOMC01000053.1"/>
</dbReference>
<dbReference type="Proteomes" id="UP000542742">
    <property type="component" value="Unassembled WGS sequence"/>
</dbReference>
<dbReference type="InterPro" id="IPR013324">
    <property type="entry name" value="RNA_pol_sigma_r3/r4-like"/>
</dbReference>
<dbReference type="Pfam" id="PF08281">
    <property type="entry name" value="Sigma70_r4_2"/>
    <property type="match status" value="1"/>
</dbReference>
<evidence type="ECO:0000256" key="3">
    <source>
        <dbReference type="ARBA" id="ARBA00023082"/>
    </source>
</evidence>
<keyword evidence="5" id="KW-0804">Transcription</keyword>
<organism evidence="8 9">
    <name type="scientific">Paractinoplanes abujensis</name>
    <dbReference type="NCBI Taxonomy" id="882441"/>
    <lineage>
        <taxon>Bacteria</taxon>
        <taxon>Bacillati</taxon>
        <taxon>Actinomycetota</taxon>
        <taxon>Actinomycetes</taxon>
        <taxon>Micromonosporales</taxon>
        <taxon>Micromonosporaceae</taxon>
        <taxon>Paractinoplanes</taxon>
    </lineage>
</organism>
<dbReference type="SUPFAM" id="SSF88946">
    <property type="entry name" value="Sigma2 domain of RNA polymerase sigma factors"/>
    <property type="match status" value="1"/>
</dbReference>
<evidence type="ECO:0000259" key="6">
    <source>
        <dbReference type="Pfam" id="PF04542"/>
    </source>
</evidence>
<dbReference type="GO" id="GO:0006352">
    <property type="term" value="P:DNA-templated transcription initiation"/>
    <property type="evidence" value="ECO:0007669"/>
    <property type="project" value="InterPro"/>
</dbReference>
<dbReference type="Pfam" id="PF04542">
    <property type="entry name" value="Sigma70_r2"/>
    <property type="match status" value="1"/>
</dbReference>
<keyword evidence="4" id="KW-0238">DNA-binding</keyword>
<evidence type="ECO:0000313" key="8">
    <source>
        <dbReference type="EMBL" id="MBB4693825.1"/>
    </source>
</evidence>
<dbReference type="EMBL" id="JACHMF010000001">
    <property type="protein sequence ID" value="MBB4693825.1"/>
    <property type="molecule type" value="Genomic_DNA"/>
</dbReference>
<comment type="similarity">
    <text evidence="1">Belongs to the sigma-70 factor family. ECF subfamily.</text>
</comment>
<dbReference type="InterPro" id="IPR036388">
    <property type="entry name" value="WH-like_DNA-bd_sf"/>
</dbReference>
<dbReference type="PANTHER" id="PTHR43133:SF50">
    <property type="entry name" value="ECF RNA POLYMERASE SIGMA FACTOR SIGM"/>
    <property type="match status" value="1"/>
</dbReference>
<keyword evidence="2" id="KW-0805">Transcription regulation</keyword>
<feature type="domain" description="RNA polymerase sigma factor 70 region 4 type 2" evidence="7">
    <location>
        <begin position="102"/>
        <end position="154"/>
    </location>
</feature>
<dbReference type="NCBIfam" id="TIGR02937">
    <property type="entry name" value="sigma70-ECF"/>
    <property type="match status" value="1"/>
</dbReference>
<sequence length="173" mass="19086">MAAEDAVRQAYEAYFRRLVTQVYGLVGDLTEAEDAVHEAFARVLASPRSFLRAGDAERWLRVAALNVARTRYRRRWLFDRLVRSGRVEASPAAVPGVSGDRVALLAALRRLAPPTREVIVLHHLADLPVTEVAETLGVPVGTVKARLARGRATLARYLSDEEPVPLTEGVRHA</sequence>
<proteinExistence type="inferred from homology"/>
<evidence type="ECO:0000259" key="7">
    <source>
        <dbReference type="Pfam" id="PF08281"/>
    </source>
</evidence>